<keyword evidence="3" id="KW-0645">Protease</keyword>
<keyword evidence="6" id="KW-0378">Hydrolase</keyword>
<dbReference type="GO" id="GO:0046872">
    <property type="term" value="F:metal ion binding"/>
    <property type="evidence" value="ECO:0007669"/>
    <property type="project" value="UniProtKB-KW"/>
</dbReference>
<dbReference type="PRINTS" id="PR00446">
    <property type="entry name" value="HYDRGNUPTAKE"/>
</dbReference>
<evidence type="ECO:0000256" key="6">
    <source>
        <dbReference type="ARBA" id="ARBA00022801"/>
    </source>
</evidence>
<evidence type="ECO:0000256" key="5">
    <source>
        <dbReference type="ARBA" id="ARBA00022750"/>
    </source>
</evidence>
<evidence type="ECO:0000256" key="2">
    <source>
        <dbReference type="ARBA" id="ARBA00022596"/>
    </source>
</evidence>
<evidence type="ECO:0000313" key="9">
    <source>
        <dbReference type="Proteomes" id="UP000241193"/>
    </source>
</evidence>
<proteinExistence type="inferred from homology"/>
<organism evidence="8 9">
    <name type="scientific">Pseudothauera lacus</name>
    <dbReference type="NCBI Taxonomy" id="2136175"/>
    <lineage>
        <taxon>Bacteria</taxon>
        <taxon>Pseudomonadati</taxon>
        <taxon>Pseudomonadota</taxon>
        <taxon>Betaproteobacteria</taxon>
        <taxon>Rhodocyclales</taxon>
        <taxon>Zoogloeaceae</taxon>
        <taxon>Pseudothauera</taxon>
    </lineage>
</organism>
<evidence type="ECO:0000313" key="8">
    <source>
        <dbReference type="EMBL" id="PTD97817.1"/>
    </source>
</evidence>
<dbReference type="CDD" id="cd06062">
    <property type="entry name" value="H2MP_MemB-H2up"/>
    <property type="match status" value="1"/>
</dbReference>
<dbReference type="Proteomes" id="UP000241193">
    <property type="component" value="Unassembled WGS sequence"/>
</dbReference>
<dbReference type="InterPro" id="IPR004419">
    <property type="entry name" value="Pept_A31_hyd_express"/>
</dbReference>
<dbReference type="GO" id="GO:0008047">
    <property type="term" value="F:enzyme activator activity"/>
    <property type="evidence" value="ECO:0007669"/>
    <property type="project" value="InterPro"/>
</dbReference>
<protein>
    <submittedName>
        <fullName evidence="8">HyaD/HybD family hydrogenase maturation endopeptidase</fullName>
    </submittedName>
</protein>
<comment type="similarity">
    <text evidence="1">Belongs to the peptidase A31 family.</text>
</comment>
<dbReference type="AlphaFoldDB" id="A0A2T4IJ79"/>
<dbReference type="GO" id="GO:0016485">
    <property type="term" value="P:protein processing"/>
    <property type="evidence" value="ECO:0007669"/>
    <property type="project" value="InterPro"/>
</dbReference>
<name>A0A2T4IJ79_9RHOO</name>
<feature type="binding site" evidence="7">
    <location>
        <position position="98"/>
    </location>
    <ligand>
        <name>Ni(2+)</name>
        <dbReference type="ChEBI" id="CHEBI:49786"/>
    </ligand>
</feature>
<evidence type="ECO:0000256" key="1">
    <source>
        <dbReference type="ARBA" id="ARBA00006814"/>
    </source>
</evidence>
<dbReference type="FunFam" id="3.40.50.1450:FF:000002">
    <property type="entry name" value="Hydrogenase 1 maturation protease"/>
    <property type="match status" value="1"/>
</dbReference>
<comment type="caution">
    <text evidence="8">The sequence shown here is derived from an EMBL/GenBank/DDBJ whole genome shotgun (WGS) entry which is preliminary data.</text>
</comment>
<keyword evidence="4 7" id="KW-0479">Metal-binding</keyword>
<accession>A0A2T4IJ79</accession>
<dbReference type="NCBIfam" id="TIGR00140">
    <property type="entry name" value="hupD"/>
    <property type="match status" value="1"/>
</dbReference>
<dbReference type="SUPFAM" id="SSF53163">
    <property type="entry name" value="HybD-like"/>
    <property type="match status" value="1"/>
</dbReference>
<reference evidence="8 9" key="1">
    <citation type="submission" date="2018-03" db="EMBL/GenBank/DDBJ databases">
        <authorList>
            <person name="Keele B.F."/>
        </authorList>
    </citation>
    <scope>NUCLEOTIDE SEQUENCE [LARGE SCALE GENOMIC DNA]</scope>
    <source>
        <strain evidence="8 9">D20</strain>
    </source>
</reference>
<feature type="binding site" evidence="7">
    <location>
        <position position="67"/>
    </location>
    <ligand>
        <name>Ni(2+)</name>
        <dbReference type="ChEBI" id="CHEBI:49786"/>
    </ligand>
</feature>
<evidence type="ECO:0000256" key="4">
    <source>
        <dbReference type="ARBA" id="ARBA00022723"/>
    </source>
</evidence>
<evidence type="ECO:0000256" key="3">
    <source>
        <dbReference type="ARBA" id="ARBA00022670"/>
    </source>
</evidence>
<dbReference type="PANTHER" id="PTHR30302">
    <property type="entry name" value="HYDROGENASE 1 MATURATION PROTEASE"/>
    <property type="match status" value="1"/>
</dbReference>
<reference evidence="8 9" key="2">
    <citation type="submission" date="2018-04" db="EMBL/GenBank/DDBJ databases">
        <title>Thauera lacus sp. nov., isolated from an saline lake in Inner Mongolia, China.</title>
        <authorList>
            <person name="Liang Q.-Y."/>
        </authorList>
    </citation>
    <scope>NUCLEOTIDE SEQUENCE [LARGE SCALE GENOMIC DNA]</scope>
    <source>
        <strain evidence="8 9">D20</strain>
    </source>
</reference>
<dbReference type="Pfam" id="PF01750">
    <property type="entry name" value="HycI"/>
    <property type="match status" value="1"/>
</dbReference>
<keyword evidence="5" id="KW-0064">Aspartyl protease</keyword>
<keyword evidence="2 7" id="KW-0533">Nickel</keyword>
<keyword evidence="9" id="KW-1185">Reference proteome</keyword>
<dbReference type="RefSeq" id="WP_107492337.1">
    <property type="nucleotide sequence ID" value="NZ_PZKC01000002.1"/>
</dbReference>
<dbReference type="InterPro" id="IPR000671">
    <property type="entry name" value="Peptidase_A31"/>
</dbReference>
<dbReference type="InterPro" id="IPR023430">
    <property type="entry name" value="Pept_HybD-like_dom_sf"/>
</dbReference>
<sequence length="205" mass="22145">MNTPPDSILLLGIGNLLWADEGFGVRCVEAFNAQWTVPAQVTVLDGGTQGLYLLPYLTAARRLIVFDAIDYGLPPGTLRLVENAEVPRFMGVKKMSLHQTGFQEVLASAELLGQLPEEMLLIGVQPAELDDYGGSLRPQVRARVPEAVALAVERLRAWGVDLQPAAAPSSVLNDDALALAGYEAGRPAPDEAWRMGDLRFHPDAC</sequence>
<evidence type="ECO:0000256" key="7">
    <source>
        <dbReference type="PIRSR" id="PIRSR604419-1"/>
    </source>
</evidence>
<dbReference type="NCBIfam" id="TIGR00072">
    <property type="entry name" value="hydrog_prot"/>
    <property type="match status" value="1"/>
</dbReference>
<feature type="binding site" evidence="7">
    <location>
        <position position="21"/>
    </location>
    <ligand>
        <name>Ni(2+)</name>
        <dbReference type="ChEBI" id="CHEBI:49786"/>
    </ligand>
</feature>
<dbReference type="GO" id="GO:0004190">
    <property type="term" value="F:aspartic-type endopeptidase activity"/>
    <property type="evidence" value="ECO:0007669"/>
    <property type="project" value="UniProtKB-KW"/>
</dbReference>
<gene>
    <name evidence="8" type="primary">hybD</name>
    <name evidence="8" type="ORF">C8261_03885</name>
</gene>
<dbReference type="EMBL" id="PZKC01000002">
    <property type="protein sequence ID" value="PTD97817.1"/>
    <property type="molecule type" value="Genomic_DNA"/>
</dbReference>
<dbReference type="Gene3D" id="3.40.50.1450">
    <property type="entry name" value="HybD-like"/>
    <property type="match status" value="1"/>
</dbReference>
<dbReference type="PANTHER" id="PTHR30302:SF1">
    <property type="entry name" value="HYDROGENASE 2 MATURATION PROTEASE"/>
    <property type="match status" value="1"/>
</dbReference>
<dbReference type="OrthoDB" id="9792731at2"/>